<gene>
    <name evidence="9" type="ORF">H5P28_07435</name>
</gene>
<organism evidence="9 10">
    <name type="scientific">Ruficoccus amylovorans</name>
    <dbReference type="NCBI Taxonomy" id="1804625"/>
    <lineage>
        <taxon>Bacteria</taxon>
        <taxon>Pseudomonadati</taxon>
        <taxon>Verrucomicrobiota</taxon>
        <taxon>Opitutia</taxon>
        <taxon>Puniceicoccales</taxon>
        <taxon>Cerasicoccaceae</taxon>
        <taxon>Ruficoccus</taxon>
    </lineage>
</organism>
<dbReference type="GO" id="GO:0005886">
    <property type="term" value="C:plasma membrane"/>
    <property type="evidence" value="ECO:0007669"/>
    <property type="project" value="UniProtKB-SubCell"/>
</dbReference>
<keyword evidence="3" id="KW-0813">Transport</keyword>
<evidence type="ECO:0000313" key="10">
    <source>
        <dbReference type="Proteomes" id="UP000546464"/>
    </source>
</evidence>
<dbReference type="Proteomes" id="UP000546464">
    <property type="component" value="Unassembled WGS sequence"/>
</dbReference>
<keyword evidence="7 8" id="KW-0472">Membrane</keyword>
<evidence type="ECO:0000256" key="3">
    <source>
        <dbReference type="ARBA" id="ARBA00022448"/>
    </source>
</evidence>
<feature type="transmembrane region" description="Helical" evidence="8">
    <location>
        <begin position="202"/>
        <end position="228"/>
    </location>
</feature>
<sequence length="254" mass="27589">MSLADLTLQQWICGLLGALCIGFGKGGLPGLGNLAIWFFAMAFEPKQSVGILLPALICGDIVAVLVYRKHADFRYVRRLLPWSMLGVVIGFFLFNRIPGDVFSVVIGGMLLAMTGVHFLRQWLLRKRAEGAEDPIPHKPWFIGGTGIAGGVATMLANAAGPIASFYFMAIRLPKMAFIGTSAWFFFLINIFKLPFQSAAGNLTLLSLQISLVFGAAAIVCGLIAPKVVRYIPQRYYSACIWTVIIFAAISLIVG</sequence>
<feature type="transmembrane region" description="Helical" evidence="8">
    <location>
        <begin position="140"/>
        <end position="169"/>
    </location>
</feature>
<dbReference type="PANTHER" id="PTHR30269">
    <property type="entry name" value="TRANSMEMBRANE PROTEIN YFCA"/>
    <property type="match status" value="1"/>
</dbReference>
<protein>
    <recommendedName>
        <fullName evidence="8">Probable membrane transporter protein</fullName>
    </recommendedName>
</protein>
<dbReference type="EMBL" id="JACHVB010000020">
    <property type="protein sequence ID" value="MBC2594093.1"/>
    <property type="molecule type" value="Genomic_DNA"/>
</dbReference>
<dbReference type="PANTHER" id="PTHR30269:SF23">
    <property type="entry name" value="MEMBRANE TRANSPORTER PROTEIN YDHB-RELATED"/>
    <property type="match status" value="1"/>
</dbReference>
<dbReference type="RefSeq" id="WP_185675075.1">
    <property type="nucleotide sequence ID" value="NZ_JACHVB010000020.1"/>
</dbReference>
<evidence type="ECO:0000256" key="2">
    <source>
        <dbReference type="ARBA" id="ARBA00009142"/>
    </source>
</evidence>
<dbReference type="InterPro" id="IPR002781">
    <property type="entry name" value="TM_pro_TauE-like"/>
</dbReference>
<dbReference type="InterPro" id="IPR052017">
    <property type="entry name" value="TSUP"/>
</dbReference>
<evidence type="ECO:0000256" key="1">
    <source>
        <dbReference type="ARBA" id="ARBA00004651"/>
    </source>
</evidence>
<evidence type="ECO:0000256" key="8">
    <source>
        <dbReference type="RuleBase" id="RU363041"/>
    </source>
</evidence>
<comment type="subcellular location">
    <subcellularLocation>
        <location evidence="1 8">Cell membrane</location>
        <topology evidence="1 8">Multi-pass membrane protein</topology>
    </subcellularLocation>
</comment>
<keyword evidence="10" id="KW-1185">Reference proteome</keyword>
<evidence type="ECO:0000256" key="4">
    <source>
        <dbReference type="ARBA" id="ARBA00022475"/>
    </source>
</evidence>
<feature type="transmembrane region" description="Helical" evidence="8">
    <location>
        <begin position="79"/>
        <end position="95"/>
    </location>
</feature>
<evidence type="ECO:0000256" key="6">
    <source>
        <dbReference type="ARBA" id="ARBA00022989"/>
    </source>
</evidence>
<feature type="transmembrane region" description="Helical" evidence="8">
    <location>
        <begin position="49"/>
        <end position="67"/>
    </location>
</feature>
<accession>A0A842HCA2</accession>
<comment type="caution">
    <text evidence="9">The sequence shown here is derived from an EMBL/GenBank/DDBJ whole genome shotgun (WGS) entry which is preliminary data.</text>
</comment>
<dbReference type="Pfam" id="PF01925">
    <property type="entry name" value="TauE"/>
    <property type="match status" value="1"/>
</dbReference>
<evidence type="ECO:0000256" key="7">
    <source>
        <dbReference type="ARBA" id="ARBA00023136"/>
    </source>
</evidence>
<feature type="transmembrane region" description="Helical" evidence="8">
    <location>
        <begin position="234"/>
        <end position="253"/>
    </location>
</feature>
<dbReference type="AlphaFoldDB" id="A0A842HCA2"/>
<keyword evidence="6 8" id="KW-1133">Transmembrane helix</keyword>
<keyword evidence="5 8" id="KW-0812">Transmembrane</keyword>
<feature type="transmembrane region" description="Helical" evidence="8">
    <location>
        <begin position="175"/>
        <end position="195"/>
    </location>
</feature>
<name>A0A842HCA2_9BACT</name>
<comment type="similarity">
    <text evidence="2 8">Belongs to the 4-toluene sulfonate uptake permease (TSUP) (TC 2.A.102) family.</text>
</comment>
<evidence type="ECO:0000256" key="5">
    <source>
        <dbReference type="ARBA" id="ARBA00022692"/>
    </source>
</evidence>
<reference evidence="9 10" key="1">
    <citation type="submission" date="2020-07" db="EMBL/GenBank/DDBJ databases">
        <authorList>
            <person name="Feng X."/>
        </authorList>
    </citation>
    <scope>NUCLEOTIDE SEQUENCE [LARGE SCALE GENOMIC DNA]</scope>
    <source>
        <strain evidence="9 10">JCM31066</strain>
    </source>
</reference>
<proteinExistence type="inferred from homology"/>
<feature type="transmembrane region" description="Helical" evidence="8">
    <location>
        <begin position="12"/>
        <end position="43"/>
    </location>
</feature>
<evidence type="ECO:0000313" key="9">
    <source>
        <dbReference type="EMBL" id="MBC2594093.1"/>
    </source>
</evidence>
<feature type="transmembrane region" description="Helical" evidence="8">
    <location>
        <begin position="101"/>
        <end position="119"/>
    </location>
</feature>
<keyword evidence="4 8" id="KW-1003">Cell membrane</keyword>